<dbReference type="EMBL" id="BAUV01000038">
    <property type="protein sequence ID" value="GAE36607.1"/>
    <property type="molecule type" value="Genomic_DNA"/>
</dbReference>
<dbReference type="InterPro" id="IPR003660">
    <property type="entry name" value="HAMP_dom"/>
</dbReference>
<feature type="domain" description="Methyl-accepting transducer" evidence="8">
    <location>
        <begin position="294"/>
        <end position="530"/>
    </location>
</feature>
<evidence type="ECO:0000259" key="9">
    <source>
        <dbReference type="PROSITE" id="PS50885"/>
    </source>
</evidence>
<dbReference type="eggNOG" id="COG0840">
    <property type="taxonomic scope" value="Bacteria"/>
</dbReference>
<dbReference type="Proteomes" id="UP000018896">
    <property type="component" value="Unassembled WGS sequence"/>
</dbReference>
<comment type="similarity">
    <text evidence="5">Belongs to the methyl-accepting chemotaxis (MCP) protein family.</text>
</comment>
<dbReference type="STRING" id="1236973.JCM9157_3806"/>
<reference evidence="10 11" key="1">
    <citation type="journal article" date="2014" name="Genome Announc.">
        <title>Draft Genome Sequences of Three Alkaliphilic Bacillus Strains, Bacillus wakoensis JCM 9140T, Bacillus akibai JCM 9157T, and Bacillus hemicellulosilyticus JCM 9152T.</title>
        <authorList>
            <person name="Yuki M."/>
            <person name="Oshima K."/>
            <person name="Suda W."/>
            <person name="Oshida Y."/>
            <person name="Kitamura K."/>
            <person name="Iida T."/>
            <person name="Hattori M."/>
            <person name="Ohkuma M."/>
        </authorList>
    </citation>
    <scope>NUCLEOTIDE SEQUENCE [LARGE SCALE GENOMIC DNA]</scope>
    <source>
        <strain evidence="10 11">JCM 9157</strain>
    </source>
</reference>
<evidence type="ECO:0000256" key="7">
    <source>
        <dbReference type="SAM" id="Phobius"/>
    </source>
</evidence>
<dbReference type="AlphaFoldDB" id="W4QXH7"/>
<evidence type="ECO:0000313" key="10">
    <source>
        <dbReference type="EMBL" id="GAE36607.1"/>
    </source>
</evidence>
<dbReference type="PROSITE" id="PS50111">
    <property type="entry name" value="CHEMOTAXIS_TRANSDUC_2"/>
    <property type="match status" value="1"/>
</dbReference>
<dbReference type="GO" id="GO:0004888">
    <property type="term" value="F:transmembrane signaling receptor activity"/>
    <property type="evidence" value="ECO:0007669"/>
    <property type="project" value="InterPro"/>
</dbReference>
<dbReference type="SUPFAM" id="SSF58104">
    <property type="entry name" value="Methyl-accepting chemotaxis protein (MCP) signaling domain"/>
    <property type="match status" value="1"/>
</dbReference>
<feature type="domain" description="HAMP" evidence="9">
    <location>
        <begin position="223"/>
        <end position="275"/>
    </location>
</feature>
<sequence length="582" mass="66473">MPKMKKFESRLVDSNWKKKVLGTTMKKMSWLLAILFIFSIFAFFYLATTNLHVDRSMNQANQYIQLEEDYRIAMNDLKRVLFLQYDMMVSGYSQHKSNEIENILSKENEWERVKVYLTDAGLDRYVNVIEESRAGLSQLQKDYFLRFHFDWEEIVSKEIAPVISPIQSHLSRVDPIINEHIMKVKEANNQEVTETLQIGTKKTMMLLLLLFIIPTLALYIFARDLSKGVSELKIRMAAYEKGDFSFKGITRRFDEMGDLNSALERMRAKIEANINESSLISKEIVGTATIIEQEKEQLHLKNADMENILSNQQTLIQVQQQSTMAISAITEESSASTIEIHQSLEQINKGMKTMNDFAVKGTSFITETEKKIDHVTGRMNFFLEQLQNVKENTNNIQQFIKSINEISKQTNLLALNASIEAARAGEYGRGFKVVAEEVQKLSSQTNSFSKEISDQLVIITENVKSTLDGFHELDDSIQETKRLSRTTSNQFNEVSTQSKSMLTQVLEITKAMEEMSQGTIEIVSSINDLAEKSNVNEESMFAIKVISEAQVQATATLHTTVKDLSTLAIKLQKQEEGFVETR</sequence>
<dbReference type="PROSITE" id="PS50885">
    <property type="entry name" value="HAMP"/>
    <property type="match status" value="1"/>
</dbReference>
<comment type="subcellular location">
    <subcellularLocation>
        <location evidence="1">Cell membrane</location>
    </subcellularLocation>
</comment>
<keyword evidence="11" id="KW-1185">Reference proteome</keyword>
<name>W4QXH7_HALA3</name>
<evidence type="ECO:0000256" key="3">
    <source>
        <dbReference type="ARBA" id="ARBA00023136"/>
    </source>
</evidence>
<keyword evidence="3 7" id="KW-0472">Membrane</keyword>
<accession>W4QXH7</accession>
<feature type="transmembrane region" description="Helical" evidence="7">
    <location>
        <begin position="28"/>
        <end position="47"/>
    </location>
</feature>
<evidence type="ECO:0000256" key="2">
    <source>
        <dbReference type="ARBA" id="ARBA00022475"/>
    </source>
</evidence>
<organism evidence="10 11">
    <name type="scientific">Halalkalibacter akibai (strain ATCC 43226 / DSM 21942 / CIP 109018 / JCM 9157 / 1139)</name>
    <name type="common">Bacillus akibai</name>
    <dbReference type="NCBI Taxonomy" id="1236973"/>
    <lineage>
        <taxon>Bacteria</taxon>
        <taxon>Bacillati</taxon>
        <taxon>Bacillota</taxon>
        <taxon>Bacilli</taxon>
        <taxon>Bacillales</taxon>
        <taxon>Bacillaceae</taxon>
        <taxon>Halalkalibacter</taxon>
    </lineage>
</organism>
<dbReference type="PRINTS" id="PR00260">
    <property type="entry name" value="CHEMTRNSDUCR"/>
</dbReference>
<dbReference type="PANTHER" id="PTHR32089">
    <property type="entry name" value="METHYL-ACCEPTING CHEMOTAXIS PROTEIN MCPB"/>
    <property type="match status" value="1"/>
</dbReference>
<comment type="caution">
    <text evidence="10">The sequence shown here is derived from an EMBL/GenBank/DDBJ whole genome shotgun (WGS) entry which is preliminary data.</text>
</comment>
<dbReference type="GO" id="GO:0006935">
    <property type="term" value="P:chemotaxis"/>
    <property type="evidence" value="ECO:0007669"/>
    <property type="project" value="InterPro"/>
</dbReference>
<evidence type="ECO:0000313" key="11">
    <source>
        <dbReference type="Proteomes" id="UP000018896"/>
    </source>
</evidence>
<keyword evidence="7" id="KW-1133">Transmembrane helix</keyword>
<gene>
    <name evidence="10" type="ORF">JCM9157_3806</name>
</gene>
<evidence type="ECO:0000259" key="8">
    <source>
        <dbReference type="PROSITE" id="PS50111"/>
    </source>
</evidence>
<dbReference type="SMART" id="SM00283">
    <property type="entry name" value="MA"/>
    <property type="match status" value="1"/>
</dbReference>
<keyword evidence="7" id="KW-0812">Transmembrane</keyword>
<evidence type="ECO:0000256" key="4">
    <source>
        <dbReference type="ARBA" id="ARBA00023224"/>
    </source>
</evidence>
<dbReference type="Gene3D" id="1.10.287.950">
    <property type="entry name" value="Methyl-accepting chemotaxis protein"/>
    <property type="match status" value="1"/>
</dbReference>
<evidence type="ECO:0000256" key="1">
    <source>
        <dbReference type="ARBA" id="ARBA00004236"/>
    </source>
</evidence>
<keyword evidence="4 6" id="KW-0807">Transducer</keyword>
<evidence type="ECO:0000256" key="5">
    <source>
        <dbReference type="ARBA" id="ARBA00029447"/>
    </source>
</evidence>
<protein>
    <submittedName>
        <fullName evidence="10">Methyl-accepting chemotaxis protein</fullName>
    </submittedName>
</protein>
<dbReference type="Gene3D" id="6.10.340.10">
    <property type="match status" value="1"/>
</dbReference>
<dbReference type="InterPro" id="IPR004090">
    <property type="entry name" value="Chemotax_Me-accpt_rcpt"/>
</dbReference>
<dbReference type="GO" id="GO:0007165">
    <property type="term" value="P:signal transduction"/>
    <property type="evidence" value="ECO:0007669"/>
    <property type="project" value="UniProtKB-KW"/>
</dbReference>
<dbReference type="GO" id="GO:0005886">
    <property type="term" value="C:plasma membrane"/>
    <property type="evidence" value="ECO:0007669"/>
    <property type="project" value="UniProtKB-SubCell"/>
</dbReference>
<dbReference type="InterPro" id="IPR004089">
    <property type="entry name" value="MCPsignal_dom"/>
</dbReference>
<feature type="transmembrane region" description="Helical" evidence="7">
    <location>
        <begin position="204"/>
        <end position="222"/>
    </location>
</feature>
<dbReference type="Pfam" id="PF00015">
    <property type="entry name" value="MCPsignal"/>
    <property type="match status" value="1"/>
</dbReference>
<dbReference type="PANTHER" id="PTHR32089:SF112">
    <property type="entry name" value="LYSOZYME-LIKE PROTEIN-RELATED"/>
    <property type="match status" value="1"/>
</dbReference>
<evidence type="ECO:0000256" key="6">
    <source>
        <dbReference type="PROSITE-ProRule" id="PRU00284"/>
    </source>
</evidence>
<proteinExistence type="inferred from homology"/>
<keyword evidence="2" id="KW-1003">Cell membrane</keyword>